<dbReference type="EMBL" id="CAIX01000197">
    <property type="protein sequence ID" value="CCI47965.1"/>
    <property type="molecule type" value="Genomic_DNA"/>
</dbReference>
<protein>
    <submittedName>
        <fullName evidence="1">Uncharacterized protein</fullName>
    </submittedName>
</protein>
<dbReference type="AlphaFoldDB" id="A0A024GN85"/>
<accession>A0A024GN85</accession>
<dbReference type="InParanoid" id="A0A024GN85"/>
<keyword evidence="2" id="KW-1185">Reference proteome</keyword>
<gene>
    <name evidence="1" type="ORF">BN9_090080</name>
</gene>
<dbReference type="Proteomes" id="UP000053237">
    <property type="component" value="Unassembled WGS sequence"/>
</dbReference>
<comment type="caution">
    <text evidence="1">The sequence shown here is derived from an EMBL/GenBank/DDBJ whole genome shotgun (WGS) entry which is preliminary data.</text>
</comment>
<reference evidence="1 2" key="1">
    <citation type="submission" date="2012-05" db="EMBL/GenBank/DDBJ databases">
        <title>Recombination and specialization in a pathogen metapopulation.</title>
        <authorList>
            <person name="Gardiner A."/>
            <person name="Kemen E."/>
            <person name="Schultz-Larsen T."/>
            <person name="MacLean D."/>
            <person name="Van Oosterhout C."/>
            <person name="Jones J.D.G."/>
        </authorList>
    </citation>
    <scope>NUCLEOTIDE SEQUENCE [LARGE SCALE GENOMIC DNA]</scope>
    <source>
        <strain evidence="1 2">Ac Nc2</strain>
    </source>
</reference>
<evidence type="ECO:0000313" key="2">
    <source>
        <dbReference type="Proteomes" id="UP000053237"/>
    </source>
</evidence>
<evidence type="ECO:0000313" key="1">
    <source>
        <dbReference type="EMBL" id="CCI47965.1"/>
    </source>
</evidence>
<sequence length="148" mass="17207">MTAGPLDKIIRIFILIVKQSSLSTCDQVLLSVDDTIILHLQKMRLSTRYDFLFKNNTFQNFRLTTDHGQEYKGRMQKTRSKVTTFILVCSVDKRTVRAGQQNAFSDSRYLEENTNFLKKNYIYLLNFMTKKAVALLGYAQKHLMIPLS</sequence>
<organism evidence="1 2">
    <name type="scientific">Albugo candida</name>
    <dbReference type="NCBI Taxonomy" id="65357"/>
    <lineage>
        <taxon>Eukaryota</taxon>
        <taxon>Sar</taxon>
        <taxon>Stramenopiles</taxon>
        <taxon>Oomycota</taxon>
        <taxon>Peronosporomycetes</taxon>
        <taxon>Albuginales</taxon>
        <taxon>Albuginaceae</taxon>
        <taxon>Albugo</taxon>
    </lineage>
</organism>
<name>A0A024GN85_9STRA</name>
<proteinExistence type="predicted"/>